<reference evidence="1 2" key="1">
    <citation type="journal article" date="2014" name="Genome Announc.">
        <title>Complete Genome Sequence of Sterol-Transforming Mycobacterium neoaurum Strain VKM Ac-1815D.</title>
        <authorList>
            <person name="Shtratnikova V.Y."/>
            <person name="Bragin E.Y."/>
            <person name="Dovbnya D.V."/>
            <person name="Pekov Y.A."/>
            <person name="Schelkunov M.I."/>
            <person name="Strizhov N."/>
            <person name="Ivashina T.V."/>
            <person name="Ashapkin V.V."/>
            <person name="Donova M.V."/>
        </authorList>
    </citation>
    <scope>NUCLEOTIDE SEQUENCE [LARGE SCALE GENOMIC DNA]</scope>
    <source>
        <strain evidence="1 2">VKM Ac-1815D</strain>
    </source>
</reference>
<dbReference type="RefSeq" id="WP_019511208.1">
    <property type="nucleotide sequence ID" value="NC_023036.2"/>
</dbReference>
<protein>
    <submittedName>
        <fullName evidence="1">Cyclodehydratase</fullName>
    </submittedName>
</protein>
<dbReference type="Gene3D" id="3.40.50.720">
    <property type="entry name" value="NAD(P)-binding Rossmann-like Domain"/>
    <property type="match status" value="1"/>
</dbReference>
<dbReference type="HOGENOM" id="CLU_042635_2_0_11"/>
<name>V5XAJ6_MYCNE</name>
<proteinExistence type="predicted"/>
<dbReference type="eggNOG" id="COG0476">
    <property type="taxonomic scope" value="Bacteria"/>
</dbReference>
<gene>
    <name evidence="1" type="ORF">D174_08855</name>
</gene>
<dbReference type="GeneID" id="43449605"/>
<dbReference type="Proteomes" id="UP000018763">
    <property type="component" value="Chromosome"/>
</dbReference>
<keyword evidence="2" id="KW-1185">Reference proteome</keyword>
<evidence type="ECO:0000313" key="1">
    <source>
        <dbReference type="EMBL" id="AHC24691.1"/>
    </source>
</evidence>
<evidence type="ECO:0000313" key="2">
    <source>
        <dbReference type="Proteomes" id="UP000018763"/>
    </source>
</evidence>
<dbReference type="EMBL" id="CP006936">
    <property type="protein sequence ID" value="AHC24691.1"/>
    <property type="molecule type" value="Genomic_DNA"/>
</dbReference>
<dbReference type="SMR" id="V5XAJ6"/>
<accession>V5XAJ6</accession>
<dbReference type="AlphaFoldDB" id="V5XAJ6"/>
<dbReference type="KEGG" id="mne:D174_08855"/>
<organism evidence="1 2">
    <name type="scientific">Mycolicibacterium neoaurum VKM Ac-1815D</name>
    <dbReference type="NCBI Taxonomy" id="700508"/>
    <lineage>
        <taxon>Bacteria</taxon>
        <taxon>Bacillati</taxon>
        <taxon>Actinomycetota</taxon>
        <taxon>Actinomycetes</taxon>
        <taxon>Mycobacteriales</taxon>
        <taxon>Mycobacteriaceae</taxon>
        <taxon>Mycolicibacterium</taxon>
    </lineage>
</organism>
<sequence length="285" mass="30286">MRRYALNPSMPVLWRPDGTVQVGWDPRRAVQVHPPAGLTASTLAQLLRTLQDPATADELASRATELGAQQAAVAVADLLAALVRAGVVISPSPAHRPVAVRIHGRGPLSDLLAGALRCSATRVTRSSRAHAAVTSDRTDLVLLADALVADPRVLRDLHAARIPHLPVLVRDGTGLIGPLVLPGVTSCLRCADLHRRDRDEAWPAIAAQLRHSVGTADRATLLGTAALALTQVDRVVRTLRADTDVAADTEAGTPAPLTLDHTVEFDVARGSVVTKHWSRHPSCRC</sequence>